<dbReference type="AlphaFoldDB" id="A0A520MI36"/>
<keyword evidence="9" id="KW-1003">Cell membrane</keyword>
<evidence type="ECO:0000256" key="5">
    <source>
        <dbReference type="ARBA" id="ARBA00031445"/>
    </source>
</evidence>
<evidence type="ECO:0000256" key="2">
    <source>
        <dbReference type="ARBA" id="ARBA00012621"/>
    </source>
</evidence>
<dbReference type="PANTHER" id="PTHR42755:SF1">
    <property type="entry name" value="3-DEOXY-D-MANNO-OCTULOSONIC ACID TRANSFERASE, MITOCHONDRIAL-RELATED"/>
    <property type="match status" value="1"/>
</dbReference>
<reference evidence="11 12" key="1">
    <citation type="submission" date="2019-02" db="EMBL/GenBank/DDBJ databases">
        <title>Prokaryotic population dynamics and viral predation in marine succession experiment using metagenomics: the confinement effect.</title>
        <authorList>
            <person name="Haro-Moreno J.M."/>
            <person name="Rodriguez-Valera F."/>
            <person name="Lopez-Perez M."/>
        </authorList>
    </citation>
    <scope>NUCLEOTIDE SEQUENCE [LARGE SCALE GENOMIC DNA]</scope>
    <source>
        <strain evidence="11">MED-G163</strain>
    </source>
</reference>
<evidence type="ECO:0000256" key="6">
    <source>
        <dbReference type="ARBA" id="ARBA00049183"/>
    </source>
</evidence>
<comment type="caution">
    <text evidence="11">The sequence shown here is derived from an EMBL/GenBank/DDBJ whole genome shotgun (WGS) entry which is preliminary data.</text>
</comment>
<evidence type="ECO:0000256" key="4">
    <source>
        <dbReference type="ARBA" id="ARBA00022679"/>
    </source>
</evidence>
<feature type="site" description="Transition state stabilizer" evidence="8">
    <location>
        <position position="206"/>
    </location>
</feature>
<dbReference type="Gene3D" id="3.40.50.11720">
    <property type="entry name" value="3-Deoxy-D-manno-octulosonic-acid transferase, N-terminal domain"/>
    <property type="match status" value="1"/>
</dbReference>
<dbReference type="SUPFAM" id="SSF53756">
    <property type="entry name" value="UDP-Glycosyltransferase/glycogen phosphorylase"/>
    <property type="match status" value="1"/>
</dbReference>
<accession>A0A520MI36</accession>
<proteinExistence type="inferred from homology"/>
<gene>
    <name evidence="11" type="ORF">EVA96_02520</name>
</gene>
<dbReference type="GO" id="GO:0009245">
    <property type="term" value="P:lipid A biosynthetic process"/>
    <property type="evidence" value="ECO:0007669"/>
    <property type="project" value="TreeGrafter"/>
</dbReference>
<comment type="similarity">
    <text evidence="9">Belongs to the glycosyltransferase group 1 family.</text>
</comment>
<feature type="site" description="Transition state stabilizer" evidence="8">
    <location>
        <position position="128"/>
    </location>
</feature>
<dbReference type="UniPathway" id="UPA00958"/>
<evidence type="ECO:0000256" key="7">
    <source>
        <dbReference type="PIRSR" id="PIRSR639901-1"/>
    </source>
</evidence>
<dbReference type="InterPro" id="IPR038107">
    <property type="entry name" value="Glycos_transf_N_sf"/>
</dbReference>
<protein>
    <recommendedName>
        <fullName evidence="3 9">3-deoxy-D-manno-octulosonic acid transferase</fullName>
        <shortName evidence="9">Kdo transferase</shortName>
        <ecNumber evidence="2 9">2.4.99.12</ecNumber>
    </recommendedName>
    <alternativeName>
        <fullName evidence="5 9">Lipid IV(A) 3-deoxy-D-manno-octulosonic acid transferase</fullName>
    </alternativeName>
</protein>
<dbReference type="InterPro" id="IPR007507">
    <property type="entry name" value="Glycos_transf_N"/>
</dbReference>
<dbReference type="GO" id="GO:0005886">
    <property type="term" value="C:plasma membrane"/>
    <property type="evidence" value="ECO:0007669"/>
    <property type="project" value="UniProtKB-SubCell"/>
</dbReference>
<evidence type="ECO:0000313" key="12">
    <source>
        <dbReference type="Proteomes" id="UP000315782"/>
    </source>
</evidence>
<dbReference type="Gene3D" id="3.40.50.2000">
    <property type="entry name" value="Glycogen Phosphorylase B"/>
    <property type="match status" value="1"/>
</dbReference>
<comment type="function">
    <text evidence="9">Involved in lipopolysaccharide (LPS) biosynthesis. Catalyzes the transfer of 3-deoxy-D-manno-octulosonate (Kdo) residue(s) from CMP-Kdo to lipid IV(A), the tetraacyldisaccharide-1,4'-bisphosphate precursor of lipid A.</text>
</comment>
<dbReference type="GO" id="GO:0043842">
    <property type="term" value="F:Kdo transferase activity"/>
    <property type="evidence" value="ECO:0007669"/>
    <property type="project" value="UniProtKB-EC"/>
</dbReference>
<evidence type="ECO:0000256" key="8">
    <source>
        <dbReference type="PIRSR" id="PIRSR639901-2"/>
    </source>
</evidence>
<dbReference type="InterPro" id="IPR039901">
    <property type="entry name" value="Kdotransferase"/>
</dbReference>
<feature type="active site" description="Proton acceptor" evidence="7">
    <location>
        <position position="61"/>
    </location>
</feature>
<evidence type="ECO:0000259" key="10">
    <source>
        <dbReference type="Pfam" id="PF04413"/>
    </source>
</evidence>
<comment type="pathway">
    <text evidence="1 9">Bacterial outer membrane biogenesis; LPS core biosynthesis.</text>
</comment>
<sequence length="417" mass="47418">MRLFLYNFLLFLFIPVMGIRILLKSLSDKDYRSHFLNRLGIYKNSYHHKKVVWFHAVSLGEVISSKSIVDQILQKYTVILSVSTPTGLREAKKLFGNKVEVVYAPWDFIFFVKGFFKSFDPIALILFETEIWPSFIEVASSKKIPIILSNARMSESSFNRYKVFNYFVKNIMQKITIVLAQSEEHKMRFGKLGASLEKVKQVGSVKFDLNINFENQSLKIKKKNLIFAASTHKGEDELIVDAFKKLKLELPDIRLVMAPRHPERATNILKIVDSKGLPASIHSSMPDDLNKDEIIIISSTGLMKEIYSVSSVTLVGGSLLKNYGGHNIIEAAAEKCAFIVGPYMKNFEDVIAGFLKNGGCIQLNNDLEIFKAFKDLLTNDELRDDMVMKAVEVCINNTGSTKKQYNTILETIRENTK</sequence>
<feature type="domain" description="3-deoxy-D-manno-octulosonic-acid transferase N-terminal" evidence="10">
    <location>
        <begin position="35"/>
        <end position="208"/>
    </location>
</feature>
<dbReference type="EC" id="2.4.99.12" evidence="2 9"/>
<name>A0A520MI36_9GAMM</name>
<dbReference type="Pfam" id="PF04413">
    <property type="entry name" value="Glycos_transf_N"/>
    <property type="match status" value="1"/>
</dbReference>
<keyword evidence="9" id="KW-0472">Membrane</keyword>
<evidence type="ECO:0000256" key="1">
    <source>
        <dbReference type="ARBA" id="ARBA00004713"/>
    </source>
</evidence>
<evidence type="ECO:0000313" key="11">
    <source>
        <dbReference type="EMBL" id="RZO20895.1"/>
    </source>
</evidence>
<organism evidence="11 12">
    <name type="scientific">SAR86 cluster bacterium</name>
    <dbReference type="NCBI Taxonomy" id="2030880"/>
    <lineage>
        <taxon>Bacteria</taxon>
        <taxon>Pseudomonadati</taxon>
        <taxon>Pseudomonadota</taxon>
        <taxon>Gammaproteobacteria</taxon>
        <taxon>SAR86 cluster</taxon>
    </lineage>
</organism>
<keyword evidence="9" id="KW-0448">Lipopolysaccharide biosynthesis</keyword>
<evidence type="ECO:0000256" key="3">
    <source>
        <dbReference type="ARBA" id="ARBA00019077"/>
    </source>
</evidence>
<comment type="subcellular location">
    <subcellularLocation>
        <location evidence="9">Cell membrane</location>
    </subcellularLocation>
</comment>
<dbReference type="EMBL" id="SHBI01000013">
    <property type="protein sequence ID" value="RZO20895.1"/>
    <property type="molecule type" value="Genomic_DNA"/>
</dbReference>
<evidence type="ECO:0000256" key="9">
    <source>
        <dbReference type="RuleBase" id="RU365103"/>
    </source>
</evidence>
<dbReference type="GO" id="GO:0009244">
    <property type="term" value="P:lipopolysaccharide core region biosynthetic process"/>
    <property type="evidence" value="ECO:0007669"/>
    <property type="project" value="UniProtKB-UniRule"/>
</dbReference>
<comment type="catalytic activity">
    <reaction evidence="6 9">
        <text>lipid IVA (E. coli) + CMP-3-deoxy-beta-D-manno-octulosonate = alpha-Kdo-(2-&gt;6)-lipid IVA (E. coli) + CMP + H(+)</text>
        <dbReference type="Rhea" id="RHEA:28066"/>
        <dbReference type="ChEBI" id="CHEBI:15378"/>
        <dbReference type="ChEBI" id="CHEBI:58603"/>
        <dbReference type="ChEBI" id="CHEBI:60364"/>
        <dbReference type="ChEBI" id="CHEBI:60377"/>
        <dbReference type="ChEBI" id="CHEBI:85987"/>
        <dbReference type="EC" id="2.4.99.12"/>
    </reaction>
</comment>
<keyword evidence="4 9" id="KW-0808">Transferase</keyword>
<dbReference type="PANTHER" id="PTHR42755">
    <property type="entry name" value="3-DEOXY-MANNO-OCTULOSONATE CYTIDYLYLTRANSFERASE"/>
    <property type="match status" value="1"/>
</dbReference>
<dbReference type="Proteomes" id="UP000315782">
    <property type="component" value="Unassembled WGS sequence"/>
</dbReference>